<dbReference type="OrthoDB" id="4374883at2"/>
<comment type="caution">
    <text evidence="3">The sequence shown here is derived from an EMBL/GenBank/DDBJ whole genome shotgun (WGS) entry which is preliminary data.</text>
</comment>
<evidence type="ECO:0000256" key="1">
    <source>
        <dbReference type="SAM" id="MobiDB-lite"/>
    </source>
</evidence>
<dbReference type="EMBL" id="VLLP01000001">
    <property type="protein sequence ID" value="TWJ31461.1"/>
    <property type="molecule type" value="Genomic_DNA"/>
</dbReference>
<evidence type="ECO:0000313" key="3">
    <source>
        <dbReference type="EMBL" id="TWJ31461.1"/>
    </source>
</evidence>
<feature type="transmembrane region" description="Helical" evidence="2">
    <location>
        <begin position="57"/>
        <end position="76"/>
    </location>
</feature>
<reference evidence="3 4" key="1">
    <citation type="submission" date="2019-07" db="EMBL/GenBank/DDBJ databases">
        <title>R&amp;d 2014.</title>
        <authorList>
            <person name="Klenk H.-P."/>
        </authorList>
    </citation>
    <scope>NUCLEOTIDE SEQUENCE [LARGE SCALE GENOMIC DNA]</scope>
    <source>
        <strain evidence="3 4">DSM 43912</strain>
    </source>
</reference>
<keyword evidence="2" id="KW-1133">Transmembrane helix</keyword>
<dbReference type="RefSeq" id="WP_145820250.1">
    <property type="nucleotide sequence ID" value="NZ_AP023438.1"/>
</dbReference>
<keyword evidence="2" id="KW-0812">Transmembrane</keyword>
<organism evidence="3 4">
    <name type="scientific">Micromonospora sagamiensis</name>
    <dbReference type="NCBI Taxonomy" id="47875"/>
    <lineage>
        <taxon>Bacteria</taxon>
        <taxon>Bacillati</taxon>
        <taxon>Actinomycetota</taxon>
        <taxon>Actinomycetes</taxon>
        <taxon>Micromonosporales</taxon>
        <taxon>Micromonosporaceae</taxon>
        <taxon>Micromonospora</taxon>
    </lineage>
</organism>
<proteinExistence type="predicted"/>
<dbReference type="AlphaFoldDB" id="A0A562WMW6"/>
<dbReference type="InterPro" id="IPR025241">
    <property type="entry name" value="DUF4190"/>
</dbReference>
<dbReference type="Pfam" id="PF13828">
    <property type="entry name" value="DUF4190"/>
    <property type="match status" value="1"/>
</dbReference>
<feature type="region of interest" description="Disordered" evidence="1">
    <location>
        <begin position="1"/>
        <end position="45"/>
    </location>
</feature>
<evidence type="ECO:0000256" key="2">
    <source>
        <dbReference type="SAM" id="Phobius"/>
    </source>
</evidence>
<sequence length="131" mass="14215">MSYPPPSDPGWGEQPHKGDQPHWGEQPQPHWGGQPPYPPPPAYGSYGPAPASGNMNVMAILSLVFAFVFAPVGILLGHMARRQIRQTHEQGEQLAFWGLIASYVITGLYLLFCCGWLSLVVWAGANSGTTT</sequence>
<feature type="transmembrane region" description="Helical" evidence="2">
    <location>
        <begin position="96"/>
        <end position="125"/>
    </location>
</feature>
<keyword evidence="4" id="KW-1185">Reference proteome</keyword>
<protein>
    <submittedName>
        <fullName evidence="3">Uncharacterized protein DUF4190</fullName>
    </submittedName>
</protein>
<dbReference type="Proteomes" id="UP000319728">
    <property type="component" value="Unassembled WGS sequence"/>
</dbReference>
<name>A0A562WMW6_9ACTN</name>
<keyword evidence="2" id="KW-0472">Membrane</keyword>
<evidence type="ECO:0000313" key="4">
    <source>
        <dbReference type="Proteomes" id="UP000319728"/>
    </source>
</evidence>
<accession>A0A562WMW6</accession>
<gene>
    <name evidence="3" type="ORF">JD81_05018</name>
</gene>